<organism evidence="1 2">
    <name type="scientific">Microcystis aeruginosa 11-30S32</name>
    <dbReference type="NCBI Taxonomy" id="2358142"/>
    <lineage>
        <taxon>Bacteria</taxon>
        <taxon>Bacillati</taxon>
        <taxon>Cyanobacteriota</taxon>
        <taxon>Cyanophyceae</taxon>
        <taxon>Oscillatoriophycideae</taxon>
        <taxon>Chroococcales</taxon>
        <taxon>Microcystaceae</taxon>
        <taxon>Microcystis</taxon>
    </lineage>
</organism>
<proteinExistence type="predicted"/>
<comment type="caution">
    <text evidence="1">The sequence shown here is derived from an EMBL/GenBank/DDBJ whole genome shotgun (WGS) entry which is preliminary data.</text>
</comment>
<dbReference type="AlphaFoldDB" id="A0A510PIJ7"/>
<name>A0A510PIJ7_MICAE</name>
<protein>
    <submittedName>
        <fullName evidence="1">Uncharacterized protein</fullName>
    </submittedName>
</protein>
<reference evidence="1 2" key="1">
    <citation type="journal article" date="2019" name="Appl. Environ. Microbiol.">
        <title>Co-occurrence of broad and narrow host-range viruses infecting the toxic bloom-forming cyanobacterium Microcystis aeruginosa.</title>
        <authorList>
            <person name="Morimoto D."/>
            <person name="Tominaga K."/>
            <person name="Nishimura Y."/>
            <person name="Yoshida N."/>
            <person name="Kimura S."/>
            <person name="Sako Y."/>
            <person name="Yoshida T."/>
        </authorList>
    </citation>
    <scope>NUCLEOTIDE SEQUENCE [LARGE SCALE GENOMIC DNA]</scope>
    <source>
        <strain evidence="1 2">11-30S32</strain>
    </source>
</reference>
<evidence type="ECO:0000313" key="2">
    <source>
        <dbReference type="Proteomes" id="UP000321223"/>
    </source>
</evidence>
<gene>
    <name evidence="1" type="ORF">MAE30S32_22330</name>
</gene>
<accession>A0A510PIJ7</accession>
<dbReference type="Proteomes" id="UP000321223">
    <property type="component" value="Unassembled WGS sequence"/>
</dbReference>
<evidence type="ECO:0000313" key="1">
    <source>
        <dbReference type="EMBL" id="GCA93581.1"/>
    </source>
</evidence>
<sequence>MVFAGFFLNIGGGGGRILGGYFQLVLQDGEEFFPVTYLGDFVFAEFSFCFQLLQEVDKFALAEGGFIGDGVGFIPLVEDGGGGIFI</sequence>
<dbReference type="EMBL" id="BHVU01000119">
    <property type="protein sequence ID" value="GCA93581.1"/>
    <property type="molecule type" value="Genomic_DNA"/>
</dbReference>